<feature type="compositionally biased region" description="Basic and acidic residues" evidence="1">
    <location>
        <begin position="17"/>
        <end position="29"/>
    </location>
</feature>
<keyword evidence="3" id="KW-1185">Reference proteome</keyword>
<feature type="compositionally biased region" description="Polar residues" evidence="1">
    <location>
        <begin position="1"/>
        <end position="11"/>
    </location>
</feature>
<organism evidence="2 3">
    <name type="scientific">Micromonospora echinospora</name>
    <name type="common">Micromonospora purpurea</name>
    <dbReference type="NCBI Taxonomy" id="1877"/>
    <lineage>
        <taxon>Bacteria</taxon>
        <taxon>Bacillati</taxon>
        <taxon>Actinomycetota</taxon>
        <taxon>Actinomycetes</taxon>
        <taxon>Micromonosporales</taxon>
        <taxon>Micromonosporaceae</taxon>
        <taxon>Micromonospora</taxon>
    </lineage>
</organism>
<dbReference type="Proteomes" id="UP000618986">
    <property type="component" value="Unassembled WGS sequence"/>
</dbReference>
<protein>
    <submittedName>
        <fullName evidence="2">Uncharacterized protein</fullName>
    </submittedName>
</protein>
<evidence type="ECO:0000313" key="2">
    <source>
        <dbReference type="EMBL" id="MBB5110177.1"/>
    </source>
</evidence>
<sequence length="29" mass="3229">MSLRSATTMTSWLLGDGCREHGPWPGEHD</sequence>
<evidence type="ECO:0000313" key="3">
    <source>
        <dbReference type="Proteomes" id="UP000618986"/>
    </source>
</evidence>
<reference evidence="2 3" key="1">
    <citation type="submission" date="2020-08" db="EMBL/GenBank/DDBJ databases">
        <title>Sequencing the genomes of 1000 actinobacteria strains.</title>
        <authorList>
            <person name="Klenk H.-P."/>
        </authorList>
    </citation>
    <scope>NUCLEOTIDE SEQUENCE [LARGE SCALE GENOMIC DNA]</scope>
    <source>
        <strain evidence="2 3">DSM 43036</strain>
    </source>
</reference>
<feature type="region of interest" description="Disordered" evidence="1">
    <location>
        <begin position="1"/>
        <end position="29"/>
    </location>
</feature>
<proteinExistence type="predicted"/>
<evidence type="ECO:0000256" key="1">
    <source>
        <dbReference type="SAM" id="MobiDB-lite"/>
    </source>
</evidence>
<accession>A0ABR6M481</accession>
<name>A0ABR6M481_MICEC</name>
<gene>
    <name evidence="2" type="ORF">FHU28_000016</name>
</gene>
<comment type="caution">
    <text evidence="2">The sequence shown here is derived from an EMBL/GenBank/DDBJ whole genome shotgun (WGS) entry which is preliminary data.</text>
</comment>
<dbReference type="EMBL" id="JACHJC010000001">
    <property type="protein sequence ID" value="MBB5110177.1"/>
    <property type="molecule type" value="Genomic_DNA"/>
</dbReference>